<dbReference type="InterPro" id="IPR010292">
    <property type="entry name" value="Uncharacterised_CreA"/>
</dbReference>
<dbReference type="EMBL" id="CP015285">
    <property type="protein sequence ID" value="ANC90787.1"/>
    <property type="molecule type" value="Genomic_DNA"/>
</dbReference>
<dbReference type="KEGG" id="ahu:A6A40_02080"/>
<dbReference type="OrthoDB" id="9788409at2"/>
<evidence type="ECO:0000313" key="1">
    <source>
        <dbReference type="EMBL" id="ANC90787.1"/>
    </source>
</evidence>
<gene>
    <name evidence="1" type="ORF">A6A40_02080</name>
</gene>
<keyword evidence="2" id="KW-1185">Reference proteome</keyword>
<dbReference type="GO" id="GO:0005829">
    <property type="term" value="C:cytosol"/>
    <property type="evidence" value="ECO:0007669"/>
    <property type="project" value="TreeGrafter"/>
</dbReference>
<proteinExistence type="predicted"/>
<protein>
    <submittedName>
        <fullName evidence="1">CREA protein</fullName>
    </submittedName>
</protein>
<evidence type="ECO:0000313" key="2">
    <source>
        <dbReference type="Proteomes" id="UP000077405"/>
    </source>
</evidence>
<accession>A0A168Y0N1</accession>
<dbReference type="PIRSF" id="PIRSF003174">
    <property type="entry name" value="CreA"/>
    <property type="match status" value="1"/>
</dbReference>
<dbReference type="PANTHER" id="PTHR37952:SF2">
    <property type="entry name" value="PROTEIN CREA"/>
    <property type="match status" value="1"/>
</dbReference>
<reference evidence="1 2" key="1">
    <citation type="journal article" date="2013" name="Int. J. Syst. Evol. Microbiol.">
        <title>Azospirillum humicireducens sp. nov., a nitrogen-fixing bacterium isolated from a microbial fuel cell.</title>
        <authorList>
            <person name="Zhou S."/>
            <person name="Han L."/>
            <person name="Wang Y."/>
            <person name="Yang G."/>
            <person name="Zhuang L."/>
            <person name="Hu P."/>
        </authorList>
    </citation>
    <scope>NUCLEOTIDE SEQUENCE [LARGE SCALE GENOMIC DNA]</scope>
    <source>
        <strain evidence="1 2">SgZ-5</strain>
    </source>
</reference>
<dbReference type="Proteomes" id="UP000077405">
    <property type="component" value="Chromosome"/>
</dbReference>
<dbReference type="Pfam" id="PF05981">
    <property type="entry name" value="CreA"/>
    <property type="match status" value="1"/>
</dbReference>
<dbReference type="PANTHER" id="PTHR37952">
    <property type="match status" value="1"/>
</dbReference>
<dbReference type="RefSeq" id="WP_063633895.1">
    <property type="nucleotide sequence ID" value="NZ_CP015285.1"/>
</dbReference>
<name>A0A168Y0N1_9PROT</name>
<sequence>MRSPFPLMNVSAGLLVLGLLAAGFPLRSAAADEVVGRFSNDWTGNGLQVQAIEDPGVKGVTCHLVDFDRSLIDRLSKGNWFEDPSNASIACRQTGPITVGDIELSQKGEEVFSERKSLIFKSIAIRRIYDRPNDTLVYVVYSRQVKDASAKMSISTVPLFSANATWTKGKPPAK</sequence>
<organism evidence="1 2">
    <name type="scientific">Azospirillum humicireducens</name>
    <dbReference type="NCBI Taxonomy" id="1226968"/>
    <lineage>
        <taxon>Bacteria</taxon>
        <taxon>Pseudomonadati</taxon>
        <taxon>Pseudomonadota</taxon>
        <taxon>Alphaproteobacteria</taxon>
        <taxon>Rhodospirillales</taxon>
        <taxon>Azospirillaceae</taxon>
        <taxon>Azospirillum</taxon>
    </lineage>
</organism>
<dbReference type="AlphaFoldDB" id="A0A168Y0N1"/>